<reference evidence="2 3" key="1">
    <citation type="submission" date="2019-05" db="EMBL/GenBank/DDBJ databases">
        <title>Another draft genome of Portunus trituberculatus and its Hox gene families provides insights of decapod evolution.</title>
        <authorList>
            <person name="Jeong J.-H."/>
            <person name="Song I."/>
            <person name="Kim S."/>
            <person name="Choi T."/>
            <person name="Kim D."/>
            <person name="Ryu S."/>
            <person name="Kim W."/>
        </authorList>
    </citation>
    <scope>NUCLEOTIDE SEQUENCE [LARGE SCALE GENOMIC DNA]</scope>
    <source>
        <tissue evidence="2">Muscle</tissue>
    </source>
</reference>
<evidence type="ECO:0000313" key="2">
    <source>
        <dbReference type="EMBL" id="MPC39566.1"/>
    </source>
</evidence>
<keyword evidence="3" id="KW-1185">Reference proteome</keyword>
<protein>
    <submittedName>
        <fullName evidence="2">Uncharacterized protein</fullName>
    </submittedName>
</protein>
<dbReference type="EMBL" id="VSRR010004403">
    <property type="protein sequence ID" value="MPC39566.1"/>
    <property type="molecule type" value="Genomic_DNA"/>
</dbReference>
<dbReference type="Proteomes" id="UP000324222">
    <property type="component" value="Unassembled WGS sequence"/>
</dbReference>
<evidence type="ECO:0000313" key="3">
    <source>
        <dbReference type="Proteomes" id="UP000324222"/>
    </source>
</evidence>
<proteinExistence type="predicted"/>
<gene>
    <name evidence="2" type="ORF">E2C01_033106</name>
</gene>
<organism evidence="2 3">
    <name type="scientific">Portunus trituberculatus</name>
    <name type="common">Swimming crab</name>
    <name type="synonym">Neptunus trituberculatus</name>
    <dbReference type="NCBI Taxonomy" id="210409"/>
    <lineage>
        <taxon>Eukaryota</taxon>
        <taxon>Metazoa</taxon>
        <taxon>Ecdysozoa</taxon>
        <taxon>Arthropoda</taxon>
        <taxon>Crustacea</taxon>
        <taxon>Multicrustacea</taxon>
        <taxon>Malacostraca</taxon>
        <taxon>Eumalacostraca</taxon>
        <taxon>Eucarida</taxon>
        <taxon>Decapoda</taxon>
        <taxon>Pleocyemata</taxon>
        <taxon>Brachyura</taxon>
        <taxon>Eubrachyura</taxon>
        <taxon>Portunoidea</taxon>
        <taxon>Portunidae</taxon>
        <taxon>Portuninae</taxon>
        <taxon>Portunus</taxon>
    </lineage>
</organism>
<dbReference type="AlphaFoldDB" id="A0A5B7F2J8"/>
<feature type="region of interest" description="Disordered" evidence="1">
    <location>
        <begin position="1"/>
        <end position="44"/>
    </location>
</feature>
<accession>A0A5B7F2J8</accession>
<evidence type="ECO:0000256" key="1">
    <source>
        <dbReference type="SAM" id="MobiDB-lite"/>
    </source>
</evidence>
<comment type="caution">
    <text evidence="2">The sequence shown here is derived from an EMBL/GenBank/DDBJ whole genome shotgun (WGS) entry which is preliminary data.</text>
</comment>
<sequence length="72" mass="7831">MSVTAIKGYKAMLNGTTSSSSASKKRKSKGKKKDDPKTKRTRIMQLSDSESANMVNSIRHTPGFNRLQVAGS</sequence>
<name>A0A5B7F2J8_PORTR</name>